<evidence type="ECO:0000256" key="1">
    <source>
        <dbReference type="ARBA" id="ARBA00022679"/>
    </source>
</evidence>
<feature type="compositionally biased region" description="Low complexity" evidence="5">
    <location>
        <begin position="160"/>
        <end position="170"/>
    </location>
</feature>
<dbReference type="Pfam" id="PF00179">
    <property type="entry name" value="UQ_con"/>
    <property type="match status" value="1"/>
</dbReference>
<comment type="similarity">
    <text evidence="4">Belongs to the ubiquitin-conjugating enzyme family.</text>
</comment>
<dbReference type="SMART" id="SM00212">
    <property type="entry name" value="UBCc"/>
    <property type="match status" value="1"/>
</dbReference>
<keyword evidence="1" id="KW-0808">Transferase</keyword>
<protein>
    <recommendedName>
        <fullName evidence="6">UBC core domain-containing protein</fullName>
    </recommendedName>
</protein>
<dbReference type="AlphaFoldDB" id="A0AAE1MJL3"/>
<gene>
    <name evidence="7" type="ORF">QN277_025441</name>
</gene>
<proteinExistence type="inferred from homology"/>
<organism evidence="7 8">
    <name type="scientific">Acacia crassicarpa</name>
    <name type="common">northern wattle</name>
    <dbReference type="NCBI Taxonomy" id="499986"/>
    <lineage>
        <taxon>Eukaryota</taxon>
        <taxon>Viridiplantae</taxon>
        <taxon>Streptophyta</taxon>
        <taxon>Embryophyta</taxon>
        <taxon>Tracheophyta</taxon>
        <taxon>Spermatophyta</taxon>
        <taxon>Magnoliopsida</taxon>
        <taxon>eudicotyledons</taxon>
        <taxon>Gunneridae</taxon>
        <taxon>Pentapetalae</taxon>
        <taxon>rosids</taxon>
        <taxon>fabids</taxon>
        <taxon>Fabales</taxon>
        <taxon>Fabaceae</taxon>
        <taxon>Caesalpinioideae</taxon>
        <taxon>mimosoid clade</taxon>
        <taxon>Acacieae</taxon>
        <taxon>Acacia</taxon>
    </lineage>
</organism>
<name>A0AAE1MJL3_9FABA</name>
<feature type="compositionally biased region" description="Polar residues" evidence="5">
    <location>
        <begin position="171"/>
        <end position="181"/>
    </location>
</feature>
<keyword evidence="8" id="KW-1185">Reference proteome</keyword>
<comment type="caution">
    <text evidence="7">The sequence shown here is derived from an EMBL/GenBank/DDBJ whole genome shotgun (WGS) entry which is preliminary data.</text>
</comment>
<dbReference type="InterPro" id="IPR000608">
    <property type="entry name" value="UBC"/>
</dbReference>
<dbReference type="Gene3D" id="3.10.110.10">
    <property type="entry name" value="Ubiquitin Conjugating Enzyme"/>
    <property type="match status" value="1"/>
</dbReference>
<reference evidence="7" key="1">
    <citation type="submission" date="2023-10" db="EMBL/GenBank/DDBJ databases">
        <title>Chromosome-level genome of the transformable northern wattle, Acacia crassicarpa.</title>
        <authorList>
            <person name="Massaro I."/>
            <person name="Sinha N.R."/>
            <person name="Poethig S."/>
            <person name="Leichty A.R."/>
        </authorList>
    </citation>
    <scope>NUCLEOTIDE SEQUENCE</scope>
    <source>
        <strain evidence="7">Acra3RX</strain>
        <tissue evidence="7">Leaf</tissue>
    </source>
</reference>
<dbReference type="InterPro" id="IPR050113">
    <property type="entry name" value="Ub_conjugating_enzyme"/>
</dbReference>
<feature type="active site" description="Glycyl thioester intermediate" evidence="3">
    <location>
        <position position="90"/>
    </location>
</feature>
<dbReference type="PROSITE" id="PS00183">
    <property type="entry name" value="UBC_1"/>
    <property type="match status" value="1"/>
</dbReference>
<evidence type="ECO:0000259" key="6">
    <source>
        <dbReference type="PROSITE" id="PS50127"/>
    </source>
</evidence>
<dbReference type="Proteomes" id="UP001293593">
    <property type="component" value="Unassembled WGS sequence"/>
</dbReference>
<accession>A0AAE1MJL3</accession>
<keyword evidence="2 4" id="KW-0833">Ubl conjugation pathway</keyword>
<dbReference type="GO" id="GO:0005524">
    <property type="term" value="F:ATP binding"/>
    <property type="evidence" value="ECO:0007669"/>
    <property type="project" value="UniProtKB-UniRule"/>
</dbReference>
<dbReference type="InterPro" id="IPR016135">
    <property type="entry name" value="UBQ-conjugating_enzyme/RWD"/>
</dbReference>
<evidence type="ECO:0000313" key="7">
    <source>
        <dbReference type="EMBL" id="KAK4264233.1"/>
    </source>
</evidence>
<dbReference type="EMBL" id="JAWXYG010000008">
    <property type="protein sequence ID" value="KAK4264233.1"/>
    <property type="molecule type" value="Genomic_DNA"/>
</dbReference>
<dbReference type="PROSITE" id="PS50127">
    <property type="entry name" value="UBC_2"/>
    <property type="match status" value="1"/>
</dbReference>
<evidence type="ECO:0000313" key="8">
    <source>
        <dbReference type="Proteomes" id="UP001293593"/>
    </source>
</evidence>
<dbReference type="InterPro" id="IPR023313">
    <property type="entry name" value="UBQ-conjugating_AS"/>
</dbReference>
<evidence type="ECO:0000256" key="4">
    <source>
        <dbReference type="RuleBase" id="RU362109"/>
    </source>
</evidence>
<evidence type="ECO:0000256" key="5">
    <source>
        <dbReference type="SAM" id="MobiDB-lite"/>
    </source>
</evidence>
<dbReference type="GO" id="GO:0016740">
    <property type="term" value="F:transferase activity"/>
    <property type="evidence" value="ECO:0007669"/>
    <property type="project" value="UniProtKB-KW"/>
</dbReference>
<evidence type="ECO:0000256" key="2">
    <source>
        <dbReference type="ARBA" id="ARBA00022786"/>
    </source>
</evidence>
<keyword evidence="4" id="KW-0067">ATP-binding</keyword>
<feature type="region of interest" description="Disordered" evidence="5">
    <location>
        <begin position="158"/>
        <end position="181"/>
    </location>
</feature>
<evidence type="ECO:0000256" key="3">
    <source>
        <dbReference type="PROSITE-ProRule" id="PRU10133"/>
    </source>
</evidence>
<keyword evidence="4" id="KW-0547">Nucleotide-binding</keyword>
<dbReference type="SUPFAM" id="SSF54495">
    <property type="entry name" value="UBC-like"/>
    <property type="match status" value="1"/>
</dbReference>
<sequence length="181" mass="20671">MSSPSSLDRDKRIQEEISKLMKDFQVKLTDEDKLDKLEVVFHGPKETLYEGGVWKIIVDIPSRYPLEPPKFTFANKIFHPNINNESGFVCVDLLDENWHPDYSLVAIFDQIIPQLLREPNPKSANNLEAGALLLCQSKEMFEQRVREYCAKYAKMQDIQSESSSGEGSRSNQDQTPGHANP</sequence>
<feature type="domain" description="UBC core" evidence="6">
    <location>
        <begin position="8"/>
        <end position="154"/>
    </location>
</feature>
<dbReference type="PANTHER" id="PTHR24067">
    <property type="entry name" value="UBIQUITIN-CONJUGATING ENZYME E2"/>
    <property type="match status" value="1"/>
</dbReference>